<dbReference type="Gene3D" id="3.30.450.20">
    <property type="entry name" value="PAS domain"/>
    <property type="match status" value="1"/>
</dbReference>
<accession>A0A9E6P2J1</accession>
<dbReference type="CDD" id="cd00075">
    <property type="entry name" value="HATPase"/>
    <property type="match status" value="1"/>
</dbReference>
<dbReference type="KEGG" id="phv:HU739_007815"/>
<dbReference type="CDD" id="cd00082">
    <property type="entry name" value="HisKA"/>
    <property type="match status" value="1"/>
</dbReference>
<dbReference type="InterPro" id="IPR035965">
    <property type="entry name" value="PAS-like_dom_sf"/>
</dbReference>
<feature type="domain" description="Histidine kinase" evidence="8">
    <location>
        <begin position="177"/>
        <end position="390"/>
    </location>
</feature>
<dbReference type="PANTHER" id="PTHR43711:SF1">
    <property type="entry name" value="HISTIDINE KINASE 1"/>
    <property type="match status" value="1"/>
</dbReference>
<dbReference type="SUPFAM" id="SSF47384">
    <property type="entry name" value="Homodimeric domain of signal transducing histidine kinase"/>
    <property type="match status" value="1"/>
</dbReference>
<keyword evidence="3" id="KW-0597">Phosphoprotein</keyword>
<dbReference type="InterPro" id="IPR036097">
    <property type="entry name" value="HisK_dim/P_sf"/>
</dbReference>
<sequence>MAGETSLIPDQQSLFDDAPCGQIVTREDGSILRANKTFCTWIGWEKTDLEGRRFQDLLTIGGRIFHQTHWSPLIQMQGSVAEVKLDLVHRDKTTISMLLNGVRQQLESGVVYQLALFCTTDRDKYERELLKARQLAEGLLANKVAAEAALSQAQTQLNKAYEKAQRRAVFAEQMVAIVSHDLKNPLTAIKMAAEILGRKMPDGKEKLMLSHISSSTDRAHRMIADLLDFALARVGRGISVSRSAIALHSVVAQSIAELQVAFPDADLKHQSVGRGGVELDSDRIQQIIGNLVANSAAYGDLTKPITVLSSLDVNRASISVHNFGPAIPESARPKLFEPMTRGSDQDGQHRSVGLGLFIVREIAMAHGGDISVHSTAEGGTTFTVNFPQISSFSDGEE</sequence>
<evidence type="ECO:0000313" key="10">
    <source>
        <dbReference type="Proteomes" id="UP000631521"/>
    </source>
</evidence>
<dbReference type="InterPro" id="IPR003661">
    <property type="entry name" value="HisK_dim/P_dom"/>
</dbReference>
<keyword evidence="10" id="KW-1185">Reference proteome</keyword>
<dbReference type="GO" id="GO:0000155">
    <property type="term" value="F:phosphorelay sensor kinase activity"/>
    <property type="evidence" value="ECO:0007669"/>
    <property type="project" value="InterPro"/>
</dbReference>
<dbReference type="InterPro" id="IPR004358">
    <property type="entry name" value="Sig_transdc_His_kin-like_C"/>
</dbReference>
<dbReference type="PANTHER" id="PTHR43711">
    <property type="entry name" value="TWO-COMPONENT HISTIDINE KINASE"/>
    <property type="match status" value="1"/>
</dbReference>
<organism evidence="9 10">
    <name type="scientific">Pseudomonas hamedanensis</name>
    <dbReference type="NCBI Taxonomy" id="2745504"/>
    <lineage>
        <taxon>Bacteria</taxon>
        <taxon>Pseudomonadati</taxon>
        <taxon>Pseudomonadota</taxon>
        <taxon>Gammaproteobacteria</taxon>
        <taxon>Pseudomonadales</taxon>
        <taxon>Pseudomonadaceae</taxon>
        <taxon>Pseudomonas</taxon>
    </lineage>
</organism>
<reference evidence="9 10" key="2">
    <citation type="journal article" date="2021" name="Microorganisms">
        <title>The Ever-Expanding Pseudomonas Genus: Description of 43 New Species and Partition of the Pseudomonas putida Group.</title>
        <authorList>
            <person name="Girard L."/>
            <person name="Lood C."/>
            <person name="Hofte M."/>
            <person name="Vandamme P."/>
            <person name="Rokni-Zadeh H."/>
            <person name="van Noort V."/>
            <person name="Lavigne R."/>
            <person name="De Mot R."/>
        </authorList>
    </citation>
    <scope>NUCLEOTIDE SEQUENCE [LARGE SCALE GENOMIC DNA]</scope>
    <source>
        <strain evidence="9 10">SWRI65</strain>
    </source>
</reference>
<name>A0A9E6P2J1_9PSED</name>
<evidence type="ECO:0000313" key="9">
    <source>
        <dbReference type="EMBL" id="QXI18894.1"/>
    </source>
</evidence>
<dbReference type="InterPro" id="IPR050736">
    <property type="entry name" value="Sensor_HK_Regulatory"/>
</dbReference>
<keyword evidence="4" id="KW-0808">Transferase</keyword>
<dbReference type="SMART" id="SM00387">
    <property type="entry name" value="HATPase_c"/>
    <property type="match status" value="1"/>
</dbReference>
<evidence type="ECO:0000256" key="4">
    <source>
        <dbReference type="ARBA" id="ARBA00022679"/>
    </source>
</evidence>
<dbReference type="SMART" id="SM00091">
    <property type="entry name" value="PAS"/>
    <property type="match status" value="1"/>
</dbReference>
<dbReference type="RefSeq" id="WP_186551922.1">
    <property type="nucleotide sequence ID" value="NZ_CP077091.1"/>
</dbReference>
<evidence type="ECO:0000256" key="2">
    <source>
        <dbReference type="ARBA" id="ARBA00012438"/>
    </source>
</evidence>
<dbReference type="Gene3D" id="3.30.565.10">
    <property type="entry name" value="Histidine kinase-like ATPase, C-terminal domain"/>
    <property type="match status" value="1"/>
</dbReference>
<dbReference type="AlphaFoldDB" id="A0A9E6P2J1"/>
<dbReference type="Pfam" id="PF02518">
    <property type="entry name" value="HATPase_c"/>
    <property type="match status" value="1"/>
</dbReference>
<dbReference type="SUPFAM" id="SSF55785">
    <property type="entry name" value="PYP-like sensor domain (PAS domain)"/>
    <property type="match status" value="1"/>
</dbReference>
<dbReference type="InterPro" id="IPR000014">
    <property type="entry name" value="PAS"/>
</dbReference>
<dbReference type="Pfam" id="PF13426">
    <property type="entry name" value="PAS_9"/>
    <property type="match status" value="1"/>
</dbReference>
<keyword evidence="6" id="KW-0902">Two-component regulatory system</keyword>
<proteinExistence type="predicted"/>
<dbReference type="PRINTS" id="PR00344">
    <property type="entry name" value="BCTRLSENSOR"/>
</dbReference>
<dbReference type="NCBIfam" id="TIGR00229">
    <property type="entry name" value="sensory_box"/>
    <property type="match status" value="1"/>
</dbReference>
<dbReference type="Pfam" id="PF00512">
    <property type="entry name" value="HisKA"/>
    <property type="match status" value="1"/>
</dbReference>
<protein>
    <recommendedName>
        <fullName evidence="2">histidine kinase</fullName>
        <ecNumber evidence="2">2.7.13.3</ecNumber>
    </recommendedName>
</protein>
<keyword evidence="5 9" id="KW-0418">Kinase</keyword>
<comment type="catalytic activity">
    <reaction evidence="1">
        <text>ATP + protein L-histidine = ADP + protein N-phospho-L-histidine.</text>
        <dbReference type="EC" id="2.7.13.3"/>
    </reaction>
</comment>
<dbReference type="Proteomes" id="UP000631521">
    <property type="component" value="Chromosome"/>
</dbReference>
<evidence type="ECO:0000256" key="7">
    <source>
        <dbReference type="SAM" id="Coils"/>
    </source>
</evidence>
<dbReference type="SMART" id="SM00388">
    <property type="entry name" value="HisKA"/>
    <property type="match status" value="1"/>
</dbReference>
<dbReference type="PROSITE" id="PS50109">
    <property type="entry name" value="HIS_KIN"/>
    <property type="match status" value="1"/>
</dbReference>
<evidence type="ECO:0000256" key="1">
    <source>
        <dbReference type="ARBA" id="ARBA00000085"/>
    </source>
</evidence>
<dbReference type="InterPro" id="IPR003594">
    <property type="entry name" value="HATPase_dom"/>
</dbReference>
<dbReference type="Gene3D" id="1.10.287.130">
    <property type="match status" value="1"/>
</dbReference>
<evidence type="ECO:0000259" key="8">
    <source>
        <dbReference type="PROSITE" id="PS50109"/>
    </source>
</evidence>
<feature type="coiled-coil region" evidence="7">
    <location>
        <begin position="122"/>
        <end position="163"/>
    </location>
</feature>
<reference evidence="9 10" key="1">
    <citation type="journal article" date="2020" name="Microorganisms">
        <title>Reliable Identification of Environmental Pseudomonas Isolates Using the rpoD Gene.</title>
        <authorList>
            <consortium name="The Broad Institute Genome Sequencing Platform"/>
            <person name="Girard L."/>
            <person name="Lood C."/>
            <person name="Rokni-Zadeh H."/>
            <person name="van Noort V."/>
            <person name="Lavigne R."/>
            <person name="De Mot R."/>
        </authorList>
    </citation>
    <scope>NUCLEOTIDE SEQUENCE [LARGE SCALE GENOMIC DNA]</scope>
    <source>
        <strain evidence="9 10">SWRI65</strain>
    </source>
</reference>
<evidence type="ECO:0000256" key="6">
    <source>
        <dbReference type="ARBA" id="ARBA00023012"/>
    </source>
</evidence>
<dbReference type="EC" id="2.7.13.3" evidence="2"/>
<dbReference type="InterPro" id="IPR036890">
    <property type="entry name" value="HATPase_C_sf"/>
</dbReference>
<gene>
    <name evidence="9" type="ORF">HU739_007815</name>
</gene>
<dbReference type="SUPFAM" id="SSF55874">
    <property type="entry name" value="ATPase domain of HSP90 chaperone/DNA topoisomerase II/histidine kinase"/>
    <property type="match status" value="1"/>
</dbReference>
<evidence type="ECO:0000256" key="3">
    <source>
        <dbReference type="ARBA" id="ARBA00022553"/>
    </source>
</evidence>
<dbReference type="InterPro" id="IPR005467">
    <property type="entry name" value="His_kinase_dom"/>
</dbReference>
<keyword evidence="7" id="KW-0175">Coiled coil</keyword>
<evidence type="ECO:0000256" key="5">
    <source>
        <dbReference type="ARBA" id="ARBA00022777"/>
    </source>
</evidence>
<dbReference type="EMBL" id="CP077091">
    <property type="protein sequence ID" value="QXI18894.1"/>
    <property type="molecule type" value="Genomic_DNA"/>
</dbReference>